<evidence type="ECO:0000313" key="3">
    <source>
        <dbReference type="Proteomes" id="UP000694906"/>
    </source>
</evidence>
<keyword evidence="3" id="KW-1185">Reference proteome</keyword>
<proteinExistence type="predicted"/>
<sequence length="222" mass="26367">MEHTCPKRNEPCSPKCGVPSWTLIQTGSLKQLKRFLQRLVQQFPFMATEALPSHNALVKRIWQEQALKNMLNSTQKCCHCQEYRNSKPISGLVDITQDPDFNGIYDEDMNEDPTYDPNSPEEKAMTRSRQSENCLRLFMDEILNARTFTTKRINIFMFMEELNLTSPPLQLRMLWMILRFTLLLFLRWFVVSQLFFSYFLTRKSFYQYRHYAGVQRIVLSTH</sequence>
<evidence type="ECO:0000256" key="1">
    <source>
        <dbReference type="SAM" id="MobiDB-lite"/>
    </source>
</evidence>
<organism evidence="3 4">
    <name type="scientific">Heterocephalus glaber</name>
    <name type="common">Naked mole rat</name>
    <dbReference type="NCBI Taxonomy" id="10181"/>
    <lineage>
        <taxon>Eukaryota</taxon>
        <taxon>Metazoa</taxon>
        <taxon>Chordata</taxon>
        <taxon>Craniata</taxon>
        <taxon>Vertebrata</taxon>
        <taxon>Euteleostomi</taxon>
        <taxon>Mammalia</taxon>
        <taxon>Eutheria</taxon>
        <taxon>Euarchontoglires</taxon>
        <taxon>Glires</taxon>
        <taxon>Rodentia</taxon>
        <taxon>Hystricomorpha</taxon>
        <taxon>Bathyergidae</taxon>
        <taxon>Heterocephalus</taxon>
    </lineage>
</organism>
<keyword evidence="2" id="KW-0812">Transmembrane</keyword>
<dbReference type="RefSeq" id="XP_021105891.1">
    <property type="nucleotide sequence ID" value="XM_021250232.1"/>
</dbReference>
<feature type="region of interest" description="Disordered" evidence="1">
    <location>
        <begin position="106"/>
        <end position="127"/>
    </location>
</feature>
<feature type="transmembrane region" description="Helical" evidence="2">
    <location>
        <begin position="173"/>
        <end position="200"/>
    </location>
</feature>
<name>A0AAX6SBH1_HETGA</name>
<dbReference type="AlphaFoldDB" id="A0AAX6SBH1"/>
<reference evidence="4" key="1">
    <citation type="submission" date="2025-08" db="UniProtKB">
        <authorList>
            <consortium name="RefSeq"/>
        </authorList>
    </citation>
    <scope>IDENTIFICATION</scope>
</reference>
<accession>A0AAX6SBH1</accession>
<evidence type="ECO:0000313" key="4">
    <source>
        <dbReference type="RefSeq" id="XP_021105891.1"/>
    </source>
</evidence>
<evidence type="ECO:0000256" key="2">
    <source>
        <dbReference type="SAM" id="Phobius"/>
    </source>
</evidence>
<dbReference type="Proteomes" id="UP000694906">
    <property type="component" value="Unplaced"/>
</dbReference>
<keyword evidence="2" id="KW-1133">Transmembrane helix</keyword>
<protein>
    <submittedName>
        <fullName evidence="4">Uncharacterized protein LOC110347174 isoform X3</fullName>
    </submittedName>
</protein>
<keyword evidence="2" id="KW-0472">Membrane</keyword>
<gene>
    <name evidence="4" type="primary">LOC110347174</name>
</gene>
<dbReference type="GeneID" id="110347174"/>